<dbReference type="EMBL" id="CP159307">
    <property type="protein sequence ID" value="XCH32968.1"/>
    <property type="molecule type" value="Genomic_DNA"/>
</dbReference>
<dbReference type="InterPro" id="IPR015947">
    <property type="entry name" value="PUA-like_sf"/>
</dbReference>
<sequence>MAHWILQMNPNHFSLDKEYPLQLGHDDWWCLSRSHKIAVGDEAFIWRAIDYRDKKTGAKPRGIYAKARILSAPPHSREMARRIEQAKKFDHYRWSDLHERTVQESKPHEILISYTELWETNPLTCEEIKSAGLGDLHIITYPNQEICGLSELAAAKILDLLQRK</sequence>
<name>A0AAU8G7R9_9CHLR</name>
<dbReference type="AlphaFoldDB" id="A0AAU8G7R9"/>
<dbReference type="SUPFAM" id="SSF88697">
    <property type="entry name" value="PUA domain-like"/>
    <property type="match status" value="1"/>
</dbReference>
<dbReference type="RefSeq" id="WP_353714230.1">
    <property type="nucleotide sequence ID" value="NZ_CP159307.1"/>
</dbReference>
<dbReference type="InterPro" id="IPR002740">
    <property type="entry name" value="EVE_domain"/>
</dbReference>
<organism evidence="2">
    <name type="scientific">Dehalogenimonas sp. 4OHTPN</name>
    <dbReference type="NCBI Taxonomy" id="3166643"/>
    <lineage>
        <taxon>Bacteria</taxon>
        <taxon>Bacillati</taxon>
        <taxon>Chloroflexota</taxon>
        <taxon>Dehalococcoidia</taxon>
        <taxon>Dehalococcoidales</taxon>
        <taxon>Dehalococcoidaceae</taxon>
        <taxon>Dehalogenimonas</taxon>
    </lineage>
</organism>
<dbReference type="Pfam" id="PF01878">
    <property type="entry name" value="EVE"/>
    <property type="match status" value="1"/>
</dbReference>
<protein>
    <submittedName>
        <fullName evidence="2">EVE domain-containing protein</fullName>
    </submittedName>
</protein>
<evidence type="ECO:0000259" key="1">
    <source>
        <dbReference type="Pfam" id="PF01878"/>
    </source>
</evidence>
<reference evidence="2" key="1">
    <citation type="submission" date="2024-06" db="EMBL/GenBank/DDBJ databases">
        <title>A Novel Isolate, Dehalogenimonas sp. Strain 4OHTPN, Dechlorinates Aromatic 4 Hydroxy chlorothalonil by a Novel Reductive Dehalogenase.</title>
        <authorList>
            <person name="Liu G."/>
        </authorList>
    </citation>
    <scope>NUCLEOTIDE SEQUENCE</scope>
    <source>
        <strain evidence="2">4OHTPN</strain>
    </source>
</reference>
<feature type="domain" description="EVE" evidence="1">
    <location>
        <begin position="2"/>
        <end position="103"/>
    </location>
</feature>
<proteinExistence type="predicted"/>
<gene>
    <name evidence="2" type="ORF">ABV300_07385</name>
</gene>
<accession>A0AAU8G7R9</accession>
<evidence type="ECO:0000313" key="2">
    <source>
        <dbReference type="EMBL" id="XCH32968.1"/>
    </source>
</evidence>